<feature type="transmembrane region" description="Helical" evidence="7">
    <location>
        <begin position="83"/>
        <end position="103"/>
    </location>
</feature>
<evidence type="ECO:0000259" key="8">
    <source>
        <dbReference type="Pfam" id="PF00361"/>
    </source>
</evidence>
<evidence type="ECO:0000256" key="3">
    <source>
        <dbReference type="ARBA" id="ARBA00022692"/>
    </source>
</evidence>
<dbReference type="PANTHER" id="PTHR42703">
    <property type="entry name" value="NADH DEHYDROGENASE"/>
    <property type="match status" value="1"/>
</dbReference>
<feature type="transmembrane region" description="Helical" evidence="7">
    <location>
        <begin position="411"/>
        <end position="429"/>
    </location>
</feature>
<dbReference type="PANTHER" id="PTHR42703:SF1">
    <property type="entry name" value="NA(+)_H(+) ANTIPORTER SUBUNIT D1"/>
    <property type="match status" value="1"/>
</dbReference>
<feature type="transmembrane region" description="Helical" evidence="7">
    <location>
        <begin position="132"/>
        <end position="149"/>
    </location>
</feature>
<evidence type="ECO:0000313" key="10">
    <source>
        <dbReference type="Proteomes" id="UP001595846"/>
    </source>
</evidence>
<feature type="transmembrane region" description="Helical" evidence="7">
    <location>
        <begin position="276"/>
        <end position="299"/>
    </location>
</feature>
<evidence type="ECO:0000256" key="4">
    <source>
        <dbReference type="ARBA" id="ARBA00022989"/>
    </source>
</evidence>
<feature type="transmembrane region" description="Helical" evidence="7">
    <location>
        <begin position="161"/>
        <end position="184"/>
    </location>
</feature>
<feature type="region of interest" description="Disordered" evidence="6">
    <location>
        <begin position="444"/>
        <end position="477"/>
    </location>
</feature>
<evidence type="ECO:0000256" key="2">
    <source>
        <dbReference type="ARBA" id="ARBA00022475"/>
    </source>
</evidence>
<dbReference type="InterPro" id="IPR003918">
    <property type="entry name" value="NADH_UbQ_OxRdtase"/>
</dbReference>
<dbReference type="AlphaFoldDB" id="A0ABD5NN38"/>
<comment type="caution">
    <text evidence="9">The sequence shown here is derived from an EMBL/GenBank/DDBJ whole genome shotgun (WGS) entry which is preliminary data.</text>
</comment>
<dbReference type="InterPro" id="IPR050586">
    <property type="entry name" value="CPA3_Na-H_Antiporter_D"/>
</dbReference>
<reference evidence="9 10" key="1">
    <citation type="journal article" date="2019" name="Int. J. Syst. Evol. Microbiol.">
        <title>The Global Catalogue of Microorganisms (GCM) 10K type strain sequencing project: providing services to taxonomists for standard genome sequencing and annotation.</title>
        <authorList>
            <consortium name="The Broad Institute Genomics Platform"/>
            <consortium name="The Broad Institute Genome Sequencing Center for Infectious Disease"/>
            <person name="Wu L."/>
            <person name="Ma J."/>
        </authorList>
    </citation>
    <scope>NUCLEOTIDE SEQUENCE [LARGE SCALE GENOMIC DNA]</scope>
    <source>
        <strain evidence="9 10">IBRC-M 10256</strain>
    </source>
</reference>
<keyword evidence="10" id="KW-1185">Reference proteome</keyword>
<feature type="transmembrane region" description="Helical" evidence="7">
    <location>
        <begin position="306"/>
        <end position="325"/>
    </location>
</feature>
<feature type="transmembrane region" description="Helical" evidence="7">
    <location>
        <begin position="110"/>
        <end position="126"/>
    </location>
</feature>
<keyword evidence="4 7" id="KW-1133">Transmembrane helix</keyword>
<evidence type="ECO:0000256" key="5">
    <source>
        <dbReference type="ARBA" id="ARBA00023136"/>
    </source>
</evidence>
<feature type="transmembrane region" description="Helical" evidence="7">
    <location>
        <begin position="373"/>
        <end position="391"/>
    </location>
</feature>
<proteinExistence type="predicted"/>
<feature type="domain" description="NADH:quinone oxidoreductase/Mrp antiporter transmembrane" evidence="8">
    <location>
        <begin position="129"/>
        <end position="425"/>
    </location>
</feature>
<keyword evidence="3 7" id="KW-0812">Transmembrane</keyword>
<feature type="transmembrane region" description="Helical" evidence="7">
    <location>
        <begin position="35"/>
        <end position="53"/>
    </location>
</feature>
<feature type="transmembrane region" description="Helical" evidence="7">
    <location>
        <begin position="243"/>
        <end position="264"/>
    </location>
</feature>
<evidence type="ECO:0000313" key="9">
    <source>
        <dbReference type="EMBL" id="MFC3958290.1"/>
    </source>
</evidence>
<dbReference type="InterPro" id="IPR001750">
    <property type="entry name" value="ND/Mrp_TM"/>
</dbReference>
<dbReference type="Pfam" id="PF00361">
    <property type="entry name" value="Proton_antipo_M"/>
    <property type="match status" value="1"/>
</dbReference>
<accession>A0ABD5NN38</accession>
<dbReference type="GeneID" id="73904094"/>
<dbReference type="GO" id="GO:0005886">
    <property type="term" value="C:plasma membrane"/>
    <property type="evidence" value="ECO:0007669"/>
    <property type="project" value="UniProtKB-SubCell"/>
</dbReference>
<organism evidence="9 10">
    <name type="scientific">Halovivax cerinus</name>
    <dbReference type="NCBI Taxonomy" id="1487865"/>
    <lineage>
        <taxon>Archaea</taxon>
        <taxon>Methanobacteriati</taxon>
        <taxon>Methanobacteriota</taxon>
        <taxon>Stenosarchaea group</taxon>
        <taxon>Halobacteria</taxon>
        <taxon>Halobacteriales</taxon>
        <taxon>Natrialbaceae</taxon>
        <taxon>Halovivax</taxon>
    </lineage>
</organism>
<protein>
    <submittedName>
        <fullName evidence="9">Proton-conducting transporter membrane subunit</fullName>
    </submittedName>
</protein>
<feature type="transmembrane region" description="Helical" evidence="7">
    <location>
        <begin position="211"/>
        <end position="231"/>
    </location>
</feature>
<feature type="transmembrane region" description="Helical" evidence="7">
    <location>
        <begin position="6"/>
        <end position="28"/>
    </location>
</feature>
<gene>
    <name evidence="9" type="ORF">ACFOUR_07900</name>
</gene>
<comment type="subcellular location">
    <subcellularLocation>
        <location evidence="1">Cell membrane</location>
        <topology evidence="1">Multi-pass membrane protein</topology>
    </subcellularLocation>
</comment>
<keyword evidence="2" id="KW-1003">Cell membrane</keyword>
<name>A0ABD5NN38_9EURY</name>
<evidence type="ECO:0000256" key="1">
    <source>
        <dbReference type="ARBA" id="ARBA00004651"/>
    </source>
</evidence>
<dbReference type="Proteomes" id="UP001595846">
    <property type="component" value="Unassembled WGS sequence"/>
</dbReference>
<dbReference type="EMBL" id="JBHSAQ010000003">
    <property type="protein sequence ID" value="MFC3958290.1"/>
    <property type="molecule type" value="Genomic_DNA"/>
</dbReference>
<feature type="transmembrane region" description="Helical" evidence="7">
    <location>
        <begin position="337"/>
        <end position="361"/>
    </location>
</feature>
<keyword evidence="5 7" id="KW-0472">Membrane</keyword>
<evidence type="ECO:0000256" key="6">
    <source>
        <dbReference type="SAM" id="MobiDB-lite"/>
    </source>
</evidence>
<dbReference type="PRINTS" id="PR01437">
    <property type="entry name" value="NUOXDRDTASE4"/>
</dbReference>
<feature type="transmembrane region" description="Helical" evidence="7">
    <location>
        <begin position="486"/>
        <end position="507"/>
    </location>
</feature>
<sequence>MSDLTLLPVLLVVGPLVTAALMLALGQVIDGAGRALSLIATVANAAIASVLAWETLVRGASIRTEIAGFPAGEGGIELFVDGISAALVVLIALVGLGVLVASLDHRRPDSFYALYVLLIAGLSGMAVTNDLFNLYVFLEISGLATYALIASDGSGRSAVAALKYLLVGTVGASLYLLGVGYAFVTTGYLNVVQLQEAFSAVGYEDPLVRTAFALIAAGLAIKVALFPVHTWQPDAYTEAPDRVTAVVAALVSTTAAYALLRVSLDVFTPAFFAANPWIVTLLLAIAGASVVAGSVLAVLQREVKRMLAYSSVSQFGLVVLGIYLLNETALVGSVIHLLGHAVIKAGLFLGVAAFATAYGVSTVDEYDGLADRAPYASAAVAVLALALVGVPPTVGFVGKFYIAVGAFEAEAWALLAIIVASTILTLGYVMRLLERMYFADPPDPAPTAPPPVAGQNGDISTDGGETTDAPSREPTVRGTGTIARPLLAVVVGAAVAAVGLGLLGGVLETAFESAVEVLV</sequence>
<evidence type="ECO:0000256" key="7">
    <source>
        <dbReference type="SAM" id="Phobius"/>
    </source>
</evidence>
<dbReference type="RefSeq" id="WP_256531361.1">
    <property type="nucleotide sequence ID" value="NZ_CP101824.1"/>
</dbReference>